<keyword evidence="2" id="KW-1185">Reference proteome</keyword>
<evidence type="ECO:0000313" key="1">
    <source>
        <dbReference type="EMBL" id="KAI5653106.1"/>
    </source>
</evidence>
<protein>
    <submittedName>
        <fullName evidence="1">Uncharacterized protein</fullName>
    </submittedName>
</protein>
<comment type="caution">
    <text evidence="1">The sequence shown here is derived from an EMBL/GenBank/DDBJ whole genome shotgun (WGS) entry which is preliminary data.</text>
</comment>
<sequence>MKNGESYISSVVQGIESFWLGVLSISAATLDRVTAMCRRFLSGGNSARVAWHTMCLSKQEGGLGLRDTQRWNDALLSKAIWNIHAKKDTLWCKWIHQFYIKNGSIWDIHVKDFPLLIQQLFKIRDALVEKEGSIVEATNRVDSWVVDDTLNTSLAYDYFKGAAAYQI</sequence>
<dbReference type="EMBL" id="CM044707">
    <property type="protein sequence ID" value="KAI5653106.1"/>
    <property type="molecule type" value="Genomic_DNA"/>
</dbReference>
<proteinExistence type="predicted"/>
<dbReference type="Proteomes" id="UP001060085">
    <property type="component" value="Linkage Group LG07"/>
</dbReference>
<gene>
    <name evidence="1" type="ORF">M9H77_30293</name>
</gene>
<organism evidence="1 2">
    <name type="scientific">Catharanthus roseus</name>
    <name type="common">Madagascar periwinkle</name>
    <name type="synonym">Vinca rosea</name>
    <dbReference type="NCBI Taxonomy" id="4058"/>
    <lineage>
        <taxon>Eukaryota</taxon>
        <taxon>Viridiplantae</taxon>
        <taxon>Streptophyta</taxon>
        <taxon>Embryophyta</taxon>
        <taxon>Tracheophyta</taxon>
        <taxon>Spermatophyta</taxon>
        <taxon>Magnoliopsida</taxon>
        <taxon>eudicotyledons</taxon>
        <taxon>Gunneridae</taxon>
        <taxon>Pentapetalae</taxon>
        <taxon>asterids</taxon>
        <taxon>lamiids</taxon>
        <taxon>Gentianales</taxon>
        <taxon>Apocynaceae</taxon>
        <taxon>Rauvolfioideae</taxon>
        <taxon>Vinceae</taxon>
        <taxon>Catharanthinae</taxon>
        <taxon>Catharanthus</taxon>
    </lineage>
</organism>
<reference evidence="2" key="1">
    <citation type="journal article" date="2023" name="Nat. Plants">
        <title>Single-cell RNA sequencing provides a high-resolution roadmap for understanding the multicellular compartmentation of specialized metabolism.</title>
        <authorList>
            <person name="Sun S."/>
            <person name="Shen X."/>
            <person name="Li Y."/>
            <person name="Li Y."/>
            <person name="Wang S."/>
            <person name="Li R."/>
            <person name="Zhang H."/>
            <person name="Shen G."/>
            <person name="Guo B."/>
            <person name="Wei J."/>
            <person name="Xu J."/>
            <person name="St-Pierre B."/>
            <person name="Chen S."/>
            <person name="Sun C."/>
        </authorList>
    </citation>
    <scope>NUCLEOTIDE SEQUENCE [LARGE SCALE GENOMIC DNA]</scope>
</reference>
<name>A0ACB9ZXR2_CATRO</name>
<evidence type="ECO:0000313" key="2">
    <source>
        <dbReference type="Proteomes" id="UP001060085"/>
    </source>
</evidence>
<accession>A0ACB9ZXR2</accession>